<protein>
    <recommendedName>
        <fullName evidence="4">Aromatic amino acid beta-eliminating lyase/threonine aldolase domain-containing protein</fullName>
    </recommendedName>
</protein>
<dbReference type="InterPro" id="IPR001597">
    <property type="entry name" value="ArAA_b-elim_lyase/Thr_aldolase"/>
</dbReference>
<name>A0A382QCS2_9ZZZZ</name>
<dbReference type="Gene3D" id="3.40.640.10">
    <property type="entry name" value="Type I PLP-dependent aspartate aminotransferase-like (Major domain)"/>
    <property type="match status" value="1"/>
</dbReference>
<gene>
    <name evidence="5" type="ORF">METZ01_LOCUS336100</name>
</gene>
<feature type="domain" description="Aromatic amino acid beta-eliminating lyase/threonine aldolase" evidence="4">
    <location>
        <begin position="5"/>
        <end position="39"/>
    </location>
</feature>
<feature type="compositionally biased region" description="Basic and acidic residues" evidence="3">
    <location>
        <begin position="1"/>
        <end position="10"/>
    </location>
</feature>
<evidence type="ECO:0000256" key="2">
    <source>
        <dbReference type="ARBA" id="ARBA00022898"/>
    </source>
</evidence>
<dbReference type="AlphaFoldDB" id="A0A382QCS2"/>
<reference evidence="5" key="1">
    <citation type="submission" date="2018-05" db="EMBL/GenBank/DDBJ databases">
        <authorList>
            <person name="Lanie J.A."/>
            <person name="Ng W.-L."/>
            <person name="Kazmierczak K.M."/>
            <person name="Andrzejewski T.M."/>
            <person name="Davidsen T.M."/>
            <person name="Wayne K.J."/>
            <person name="Tettelin H."/>
            <person name="Glass J.I."/>
            <person name="Rusch D."/>
            <person name="Podicherti R."/>
            <person name="Tsui H.-C.T."/>
            <person name="Winkler M.E."/>
        </authorList>
    </citation>
    <scope>NUCLEOTIDE SEQUENCE</scope>
</reference>
<dbReference type="InterPro" id="IPR015421">
    <property type="entry name" value="PyrdxlP-dep_Trfase_major"/>
</dbReference>
<dbReference type="GO" id="GO:0006520">
    <property type="term" value="P:amino acid metabolic process"/>
    <property type="evidence" value="ECO:0007669"/>
    <property type="project" value="InterPro"/>
</dbReference>
<sequence>MHSIDFRSDTKTLPTPEMREAIRLADLGDDVGGEDPSVN</sequence>
<proteinExistence type="predicted"/>
<evidence type="ECO:0000313" key="5">
    <source>
        <dbReference type="EMBL" id="SVC83246.1"/>
    </source>
</evidence>
<dbReference type="InterPro" id="IPR015424">
    <property type="entry name" value="PyrdxlP-dep_Trfase"/>
</dbReference>
<comment type="cofactor">
    <cofactor evidence="1">
        <name>pyridoxal 5'-phosphate</name>
        <dbReference type="ChEBI" id="CHEBI:597326"/>
    </cofactor>
</comment>
<keyword evidence="2" id="KW-0663">Pyridoxal phosphate</keyword>
<dbReference type="SUPFAM" id="SSF53383">
    <property type="entry name" value="PLP-dependent transferases"/>
    <property type="match status" value="1"/>
</dbReference>
<organism evidence="5">
    <name type="scientific">marine metagenome</name>
    <dbReference type="NCBI Taxonomy" id="408172"/>
    <lineage>
        <taxon>unclassified sequences</taxon>
        <taxon>metagenomes</taxon>
        <taxon>ecological metagenomes</taxon>
    </lineage>
</organism>
<dbReference type="Pfam" id="PF01212">
    <property type="entry name" value="Beta_elim_lyase"/>
    <property type="match status" value="1"/>
</dbReference>
<evidence type="ECO:0000259" key="4">
    <source>
        <dbReference type="Pfam" id="PF01212"/>
    </source>
</evidence>
<dbReference type="EMBL" id="UINC01113555">
    <property type="protein sequence ID" value="SVC83246.1"/>
    <property type="molecule type" value="Genomic_DNA"/>
</dbReference>
<evidence type="ECO:0000256" key="1">
    <source>
        <dbReference type="ARBA" id="ARBA00001933"/>
    </source>
</evidence>
<accession>A0A382QCS2</accession>
<feature type="non-terminal residue" evidence="5">
    <location>
        <position position="39"/>
    </location>
</feature>
<dbReference type="GO" id="GO:0016829">
    <property type="term" value="F:lyase activity"/>
    <property type="evidence" value="ECO:0007669"/>
    <property type="project" value="InterPro"/>
</dbReference>
<evidence type="ECO:0000256" key="3">
    <source>
        <dbReference type="SAM" id="MobiDB-lite"/>
    </source>
</evidence>
<feature type="region of interest" description="Disordered" evidence="3">
    <location>
        <begin position="1"/>
        <end position="39"/>
    </location>
</feature>